<feature type="signal peptide" evidence="3">
    <location>
        <begin position="1"/>
        <end position="20"/>
    </location>
</feature>
<dbReference type="PROSITE" id="PS51257">
    <property type="entry name" value="PROKAR_LIPOPROTEIN"/>
    <property type="match status" value="1"/>
</dbReference>
<feature type="chain" id="PRO_5015897549" description="Lipoprotein" evidence="3">
    <location>
        <begin position="21"/>
        <end position="133"/>
    </location>
</feature>
<dbReference type="Proteomes" id="UP000249557">
    <property type="component" value="Unassembled WGS sequence"/>
</dbReference>
<name>A0A2W4ZWI8_9BACT</name>
<feature type="region of interest" description="Disordered" evidence="2">
    <location>
        <begin position="24"/>
        <end position="44"/>
    </location>
</feature>
<evidence type="ECO:0000256" key="2">
    <source>
        <dbReference type="SAM" id="MobiDB-lite"/>
    </source>
</evidence>
<sequence>MSRSMTFKALLLSLSVAALSACSSGGDEVKTSAPMPPISEMDAAMSAPAPTPLLLSDSDTLTPVEAVPAAAAAPIDASSVNARISALEQAVGALRAEYNRMIPAFSNLNTTNERVQSLLDQVEAENVRMSAAA</sequence>
<comment type="caution">
    <text evidence="4">The sequence shown here is derived from an EMBL/GenBank/DDBJ whole genome shotgun (WGS) entry which is preliminary data.</text>
</comment>
<evidence type="ECO:0008006" key="6">
    <source>
        <dbReference type="Google" id="ProtNLM"/>
    </source>
</evidence>
<keyword evidence="3" id="KW-0732">Signal</keyword>
<evidence type="ECO:0000256" key="3">
    <source>
        <dbReference type="SAM" id="SignalP"/>
    </source>
</evidence>
<keyword evidence="1" id="KW-0175">Coiled coil</keyword>
<feature type="non-terminal residue" evidence="4">
    <location>
        <position position="133"/>
    </location>
</feature>
<evidence type="ECO:0000313" key="5">
    <source>
        <dbReference type="Proteomes" id="UP000249557"/>
    </source>
</evidence>
<dbReference type="EMBL" id="QFNK01000101">
    <property type="protein sequence ID" value="PZO86654.1"/>
    <property type="molecule type" value="Genomic_DNA"/>
</dbReference>
<reference evidence="4 5" key="1">
    <citation type="submission" date="2017-08" db="EMBL/GenBank/DDBJ databases">
        <title>Infants hospitalized years apart are colonized by the same room-sourced microbial strains.</title>
        <authorList>
            <person name="Brooks B."/>
            <person name="Olm M.R."/>
            <person name="Firek B.A."/>
            <person name="Baker R."/>
            <person name="Thomas B.C."/>
            <person name="Morowitz M.J."/>
            <person name="Banfield J.F."/>
        </authorList>
    </citation>
    <scope>NUCLEOTIDE SEQUENCE [LARGE SCALE GENOMIC DNA]</scope>
    <source>
        <strain evidence="4">S2_018_000_R2_104</strain>
    </source>
</reference>
<organism evidence="4 5">
    <name type="scientific">Micavibrio aeruginosavorus</name>
    <dbReference type="NCBI Taxonomy" id="349221"/>
    <lineage>
        <taxon>Bacteria</taxon>
        <taxon>Pseudomonadati</taxon>
        <taxon>Bdellovibrionota</taxon>
        <taxon>Bdellovibrionia</taxon>
        <taxon>Bdellovibrionales</taxon>
        <taxon>Pseudobdellovibrionaceae</taxon>
        <taxon>Micavibrio</taxon>
    </lineage>
</organism>
<dbReference type="AlphaFoldDB" id="A0A2W4ZWI8"/>
<accession>A0A2W4ZWI8</accession>
<evidence type="ECO:0000313" key="4">
    <source>
        <dbReference type="EMBL" id="PZO86654.1"/>
    </source>
</evidence>
<gene>
    <name evidence="4" type="ORF">DI626_05915</name>
</gene>
<proteinExistence type="predicted"/>
<evidence type="ECO:0000256" key="1">
    <source>
        <dbReference type="SAM" id="Coils"/>
    </source>
</evidence>
<protein>
    <recommendedName>
        <fullName evidence="6">Lipoprotein</fullName>
    </recommendedName>
</protein>
<feature type="coiled-coil region" evidence="1">
    <location>
        <begin position="105"/>
        <end position="132"/>
    </location>
</feature>